<dbReference type="SUPFAM" id="SSF46785">
    <property type="entry name" value="Winged helix' DNA-binding domain"/>
    <property type="match status" value="1"/>
</dbReference>
<dbReference type="Pfam" id="PF00027">
    <property type="entry name" value="cNMP_binding"/>
    <property type="match status" value="1"/>
</dbReference>
<accession>A0A7C1XF21</accession>
<dbReference type="InterPro" id="IPR036388">
    <property type="entry name" value="WH-like_DNA-bd_sf"/>
</dbReference>
<dbReference type="InterPro" id="IPR000595">
    <property type="entry name" value="cNMP-bd_dom"/>
</dbReference>
<feature type="domain" description="Cyclic nucleotide-binding" evidence="1">
    <location>
        <begin position="47"/>
        <end position="167"/>
    </location>
</feature>
<dbReference type="AlphaFoldDB" id="A0A7C1XF21"/>
<dbReference type="SMART" id="SM00100">
    <property type="entry name" value="cNMP"/>
    <property type="match status" value="1"/>
</dbReference>
<sequence>MDTWIMPLIFLAEAAARLSLQQNAGYQKEIHMTNGTQWRSWFINDRWFRDLPALLQDSLLTGMRQRRVTPGKSIFQRGDPAPGLYALLTGSLRINPLKPQQTDMPPAEGYRPFWFGEVSLFDDLPATHDVFAQDAVILLHMPHAPLKQLLAEHPALWRHFRELLGRKLGLAVPAIEDITLMPTEERVAFRLLMLAEAYGEMDRSVRSVPLADMASNRCLGLSAEVVERVVGEFAERQIVRRDHDLIGVEDIEWLREAALHRLTGASDEGRRRSAV</sequence>
<evidence type="ECO:0000259" key="1">
    <source>
        <dbReference type="PROSITE" id="PS50042"/>
    </source>
</evidence>
<dbReference type="CDD" id="cd00038">
    <property type="entry name" value="CAP_ED"/>
    <property type="match status" value="1"/>
</dbReference>
<gene>
    <name evidence="2" type="ORF">ENP23_13615</name>
</gene>
<dbReference type="SUPFAM" id="SSF51206">
    <property type="entry name" value="cAMP-binding domain-like"/>
    <property type="match status" value="1"/>
</dbReference>
<dbReference type="Gene3D" id="1.10.10.10">
    <property type="entry name" value="Winged helix-like DNA-binding domain superfamily/Winged helix DNA-binding domain"/>
    <property type="match status" value="1"/>
</dbReference>
<protein>
    <submittedName>
        <fullName evidence="2">Crp/Fnr family transcriptional regulator</fullName>
    </submittedName>
</protein>
<dbReference type="Gene3D" id="2.60.120.10">
    <property type="entry name" value="Jelly Rolls"/>
    <property type="match status" value="1"/>
</dbReference>
<proteinExistence type="predicted"/>
<dbReference type="InterPro" id="IPR018490">
    <property type="entry name" value="cNMP-bd_dom_sf"/>
</dbReference>
<organism evidence="2">
    <name type="scientific">Pseudomonas graminis</name>
    <dbReference type="NCBI Taxonomy" id="158627"/>
    <lineage>
        <taxon>Bacteria</taxon>
        <taxon>Pseudomonadati</taxon>
        <taxon>Pseudomonadota</taxon>
        <taxon>Gammaproteobacteria</taxon>
        <taxon>Pseudomonadales</taxon>
        <taxon>Pseudomonadaceae</taxon>
        <taxon>Pseudomonas</taxon>
    </lineage>
</organism>
<comment type="caution">
    <text evidence="2">The sequence shown here is derived from an EMBL/GenBank/DDBJ whole genome shotgun (WGS) entry which is preliminary data.</text>
</comment>
<name>A0A7C1XF21_9PSED</name>
<dbReference type="InterPro" id="IPR014710">
    <property type="entry name" value="RmlC-like_jellyroll"/>
</dbReference>
<reference evidence="2" key="1">
    <citation type="journal article" date="2020" name="mSystems">
        <title>Genome- and Community-Level Interaction Insights into Carbon Utilization and Element Cycling Functions of Hydrothermarchaeota in Hydrothermal Sediment.</title>
        <authorList>
            <person name="Zhou Z."/>
            <person name="Liu Y."/>
            <person name="Xu W."/>
            <person name="Pan J."/>
            <person name="Luo Z.H."/>
            <person name="Li M."/>
        </authorList>
    </citation>
    <scope>NUCLEOTIDE SEQUENCE [LARGE SCALE GENOMIC DNA]</scope>
    <source>
        <strain evidence="2">SpSt-200</strain>
    </source>
</reference>
<dbReference type="InterPro" id="IPR036390">
    <property type="entry name" value="WH_DNA-bd_sf"/>
</dbReference>
<evidence type="ECO:0000313" key="2">
    <source>
        <dbReference type="EMBL" id="HEF26799.1"/>
    </source>
</evidence>
<dbReference type="EMBL" id="DSIN01000023">
    <property type="protein sequence ID" value="HEF26799.1"/>
    <property type="molecule type" value="Genomic_DNA"/>
</dbReference>
<dbReference type="PROSITE" id="PS50042">
    <property type="entry name" value="CNMP_BINDING_3"/>
    <property type="match status" value="1"/>
</dbReference>